<keyword evidence="1" id="KW-0067">ATP-binding</keyword>
<name>A0ACD4DE34_9NOCA</name>
<protein>
    <submittedName>
        <fullName evidence="1">ABC transporter ATP-binding protein</fullName>
    </submittedName>
</protein>
<gene>
    <name evidence="1" type="ORF">OED52_16615</name>
</gene>
<keyword evidence="1" id="KW-0547">Nucleotide-binding</keyword>
<evidence type="ECO:0000313" key="1">
    <source>
        <dbReference type="EMBL" id="UYP18266.1"/>
    </source>
</evidence>
<evidence type="ECO:0000313" key="2">
    <source>
        <dbReference type="Proteomes" id="UP001156484"/>
    </source>
</evidence>
<sequence>MLETATRHEPHTEQPQRAPLIEVENLTVRYGRARSGAPVALDGVSLEILEGEVLGVVGESGSGKSTLGKALLGLAPVVGGTITYRGRRIESLAPPQMREFHREMQMIFQDPFGSLNPRMTVREIVAAPLRNFGIMKRDRIDGYVEELLGQVGISKALLDRYPTQFSGGQRQRVGIARALAVSPRFVVADEPVSALDVSIQAQVVNLLVDLQKERNLTMMFVSHDMGVVRHIADRVCVVYLGRIVEIAPADEFFDEPLHPYSRMLLDAVPGHSGAAGDLDRDVPSIPRAATGCRFADICPVVDPMCREVAPPLAERKDGRAVRCHFPDSLSA</sequence>
<proteinExistence type="predicted"/>
<reference evidence="1" key="1">
    <citation type="submission" date="2022-10" db="EMBL/GenBank/DDBJ databases">
        <title>Rhodococcus ferula Z13 complete genome.</title>
        <authorList>
            <person name="Long X."/>
            <person name="Zang M."/>
        </authorList>
    </citation>
    <scope>NUCLEOTIDE SEQUENCE</scope>
    <source>
        <strain evidence="1">Z13</strain>
    </source>
</reference>
<keyword evidence="2" id="KW-1185">Reference proteome</keyword>
<organism evidence="1 2">
    <name type="scientific">Rhodococcus sacchari</name>
    <dbReference type="NCBI Taxonomy" id="2962047"/>
    <lineage>
        <taxon>Bacteria</taxon>
        <taxon>Bacillati</taxon>
        <taxon>Actinomycetota</taxon>
        <taxon>Actinomycetes</taxon>
        <taxon>Mycobacteriales</taxon>
        <taxon>Nocardiaceae</taxon>
        <taxon>Rhodococcus</taxon>
    </lineage>
</organism>
<dbReference type="EMBL" id="CP107551">
    <property type="protein sequence ID" value="UYP18266.1"/>
    <property type="molecule type" value="Genomic_DNA"/>
</dbReference>
<accession>A0ACD4DE34</accession>
<dbReference type="Proteomes" id="UP001156484">
    <property type="component" value="Chromosome"/>
</dbReference>